<dbReference type="InterPro" id="IPR024079">
    <property type="entry name" value="MetalloPept_cat_dom_sf"/>
</dbReference>
<dbReference type="WBParaSite" id="NBR_0001556501-mRNA-1">
    <property type="protein sequence ID" value="NBR_0001556501-mRNA-1"/>
    <property type="gene ID" value="NBR_0001556501"/>
</dbReference>
<dbReference type="PROSITE" id="PS51864">
    <property type="entry name" value="ASTACIN"/>
    <property type="match status" value="1"/>
</dbReference>
<sequence>MFLVEVAVGLSPEAKESLTHAMPGFDLEALRERLRRIGEHSLPAKIETAPESADNSPTVDLDAGAAEKIEGSSDANNSTRRKRQWANFDNARWPNNHLFYSFAASVTAKTKSIVKQSLAYLQARSCLTFTEDATATDRVEVFTGSGCYSSLGWMGGVQQLSLGKGCDVIGLATHEFIHALGSLHEHARYDRDDHITVDLTNVTPELQGQFGKSDNLETVNYTPYEYGSVMHYGASTFTSKGYSLKPKIGRYLQTEGSRYTTFYDLKMLNIYYKCPGTWSYNSITAQFLFVRFESV</sequence>
<reference evidence="5 6" key="2">
    <citation type="submission" date="2018-11" db="EMBL/GenBank/DDBJ databases">
        <authorList>
            <consortium name="Pathogen Informatics"/>
        </authorList>
    </citation>
    <scope>NUCLEOTIDE SEQUENCE [LARGE SCALE GENOMIC DNA]</scope>
</reference>
<dbReference type="GO" id="GO:0006508">
    <property type="term" value="P:proteolysis"/>
    <property type="evidence" value="ECO:0007669"/>
    <property type="project" value="UniProtKB-KW"/>
</dbReference>
<dbReference type="PANTHER" id="PTHR10127:SF831">
    <property type="entry name" value="ZINC METALLOPROTEINASE NAS-37"/>
    <property type="match status" value="1"/>
</dbReference>
<gene>
    <name evidence="5" type="ORF">NBR_LOCUS15566</name>
</gene>
<dbReference type="Pfam" id="PF01400">
    <property type="entry name" value="Astacin"/>
    <property type="match status" value="1"/>
</dbReference>
<dbReference type="PANTHER" id="PTHR10127">
    <property type="entry name" value="DISCOIDIN, CUB, EGF, LAMININ , AND ZINC METALLOPROTEASE DOMAIN CONTAINING"/>
    <property type="match status" value="1"/>
</dbReference>
<comment type="caution">
    <text evidence="2">Lacks conserved residue(s) required for the propagation of feature annotation.</text>
</comment>
<dbReference type="InterPro" id="IPR034035">
    <property type="entry name" value="Astacin-like_dom"/>
</dbReference>
<dbReference type="GO" id="GO:0008270">
    <property type="term" value="F:zinc ion binding"/>
    <property type="evidence" value="ECO:0007669"/>
    <property type="project" value="UniProtKB-UniRule"/>
</dbReference>
<dbReference type="CDD" id="cd04280">
    <property type="entry name" value="ZnMc_astacin_like"/>
    <property type="match status" value="1"/>
</dbReference>
<accession>A0A0N4YFM4</accession>
<evidence type="ECO:0000313" key="5">
    <source>
        <dbReference type="EMBL" id="VDL79160.1"/>
    </source>
</evidence>
<feature type="binding site" evidence="2">
    <location>
        <position position="174"/>
    </location>
    <ligand>
        <name>Zn(2+)</name>
        <dbReference type="ChEBI" id="CHEBI:29105"/>
        <note>catalytic</note>
    </ligand>
</feature>
<feature type="binding site" evidence="2">
    <location>
        <position position="178"/>
    </location>
    <ligand>
        <name>Zn(2+)</name>
        <dbReference type="ChEBI" id="CHEBI:29105"/>
        <note>catalytic</note>
    </ligand>
</feature>
<evidence type="ECO:0000313" key="6">
    <source>
        <dbReference type="Proteomes" id="UP000271162"/>
    </source>
</evidence>
<evidence type="ECO:0000256" key="1">
    <source>
        <dbReference type="ARBA" id="ARBA00023157"/>
    </source>
</evidence>
<evidence type="ECO:0000259" key="4">
    <source>
        <dbReference type="PROSITE" id="PS51864"/>
    </source>
</evidence>
<keyword evidence="2 3" id="KW-0482">Metalloprotease</keyword>
<dbReference type="PRINTS" id="PR00480">
    <property type="entry name" value="ASTACIN"/>
</dbReference>
<dbReference type="EC" id="3.4.24.-" evidence="3"/>
<name>A0A0N4YFM4_NIPBR</name>
<comment type="cofactor">
    <cofactor evidence="2 3">
        <name>Zn(2+)</name>
        <dbReference type="ChEBI" id="CHEBI:29105"/>
    </cofactor>
    <text evidence="2 3">Binds 1 zinc ion per subunit.</text>
</comment>
<dbReference type="InterPro" id="IPR001506">
    <property type="entry name" value="Peptidase_M12A"/>
</dbReference>
<feature type="domain" description="Peptidase M12A" evidence="4">
    <location>
        <begin position="77"/>
        <end position="275"/>
    </location>
</feature>
<evidence type="ECO:0000256" key="2">
    <source>
        <dbReference type="PROSITE-ProRule" id="PRU01211"/>
    </source>
</evidence>
<evidence type="ECO:0000313" key="7">
    <source>
        <dbReference type="WBParaSite" id="NBR_0001556501-mRNA-1"/>
    </source>
</evidence>
<dbReference type="Proteomes" id="UP000271162">
    <property type="component" value="Unassembled WGS sequence"/>
</dbReference>
<keyword evidence="1" id="KW-1015">Disulfide bond</keyword>
<dbReference type="Gene3D" id="3.40.390.10">
    <property type="entry name" value="Collagenase (Catalytic Domain)"/>
    <property type="match status" value="1"/>
</dbReference>
<proteinExistence type="predicted"/>
<dbReference type="SMART" id="SM00235">
    <property type="entry name" value="ZnMc"/>
    <property type="match status" value="1"/>
</dbReference>
<keyword evidence="2 3" id="KW-0378">Hydrolase</keyword>
<dbReference type="AlphaFoldDB" id="A0A0N4YFM4"/>
<dbReference type="SUPFAM" id="SSF55486">
    <property type="entry name" value="Metalloproteases ('zincins'), catalytic domain"/>
    <property type="match status" value="1"/>
</dbReference>
<organism evidence="7">
    <name type="scientific">Nippostrongylus brasiliensis</name>
    <name type="common">Rat hookworm</name>
    <dbReference type="NCBI Taxonomy" id="27835"/>
    <lineage>
        <taxon>Eukaryota</taxon>
        <taxon>Metazoa</taxon>
        <taxon>Ecdysozoa</taxon>
        <taxon>Nematoda</taxon>
        <taxon>Chromadorea</taxon>
        <taxon>Rhabditida</taxon>
        <taxon>Rhabditina</taxon>
        <taxon>Rhabditomorpha</taxon>
        <taxon>Strongyloidea</taxon>
        <taxon>Heligmosomidae</taxon>
        <taxon>Nippostrongylus</taxon>
    </lineage>
</organism>
<reference evidence="7" key="1">
    <citation type="submission" date="2016-04" db="UniProtKB">
        <authorList>
            <consortium name="WormBaseParasite"/>
        </authorList>
    </citation>
    <scope>IDENTIFICATION</scope>
</reference>
<dbReference type="GO" id="GO:0004222">
    <property type="term" value="F:metalloendopeptidase activity"/>
    <property type="evidence" value="ECO:0007669"/>
    <property type="project" value="UniProtKB-UniRule"/>
</dbReference>
<keyword evidence="2 3" id="KW-0645">Protease</keyword>
<protein>
    <recommendedName>
        <fullName evidence="3">Metalloendopeptidase</fullName>
        <ecNumber evidence="3">3.4.24.-</ecNumber>
    </recommendedName>
</protein>
<keyword evidence="2 3" id="KW-0479">Metal-binding</keyword>
<evidence type="ECO:0000256" key="3">
    <source>
        <dbReference type="RuleBase" id="RU361183"/>
    </source>
</evidence>
<feature type="active site" evidence="2">
    <location>
        <position position="175"/>
    </location>
</feature>
<feature type="binding site" evidence="2">
    <location>
        <position position="184"/>
    </location>
    <ligand>
        <name>Zn(2+)</name>
        <dbReference type="ChEBI" id="CHEBI:29105"/>
        <note>catalytic</note>
    </ligand>
</feature>
<dbReference type="EMBL" id="UYSL01021792">
    <property type="protein sequence ID" value="VDL79160.1"/>
    <property type="molecule type" value="Genomic_DNA"/>
</dbReference>
<dbReference type="InterPro" id="IPR006026">
    <property type="entry name" value="Peptidase_Metallo"/>
</dbReference>
<keyword evidence="2 3" id="KW-0862">Zinc</keyword>
<keyword evidence="6" id="KW-1185">Reference proteome</keyword>